<gene>
    <name evidence="2" type="ORF">B1B_04928</name>
</gene>
<reference evidence="2" key="1">
    <citation type="submission" date="2013-08" db="EMBL/GenBank/DDBJ databases">
        <authorList>
            <person name="Mendez C."/>
            <person name="Richter M."/>
            <person name="Ferrer M."/>
            <person name="Sanchez J."/>
        </authorList>
    </citation>
    <scope>NUCLEOTIDE SEQUENCE</scope>
</reference>
<dbReference type="InterPro" id="IPR036188">
    <property type="entry name" value="FAD/NAD-bd_sf"/>
</dbReference>
<dbReference type="InterPro" id="IPR023753">
    <property type="entry name" value="FAD/NAD-binding_dom"/>
</dbReference>
<name>T1BCC1_9ZZZZ</name>
<feature type="non-terminal residue" evidence="2">
    <location>
        <position position="154"/>
    </location>
</feature>
<dbReference type="EMBL" id="AUZY01003100">
    <property type="protein sequence ID" value="EQD70566.1"/>
    <property type="molecule type" value="Genomic_DNA"/>
</dbReference>
<dbReference type="SUPFAM" id="SSF51905">
    <property type="entry name" value="FAD/NAD(P)-binding domain"/>
    <property type="match status" value="1"/>
</dbReference>
<feature type="non-terminal residue" evidence="2">
    <location>
        <position position="1"/>
    </location>
</feature>
<dbReference type="Gene3D" id="3.50.50.60">
    <property type="entry name" value="FAD/NAD(P)-binding domain"/>
    <property type="match status" value="1"/>
</dbReference>
<accession>T1BCC1</accession>
<dbReference type="Pfam" id="PF07992">
    <property type="entry name" value="Pyr_redox_2"/>
    <property type="match status" value="1"/>
</dbReference>
<evidence type="ECO:0000259" key="1">
    <source>
        <dbReference type="Pfam" id="PF07992"/>
    </source>
</evidence>
<sequence length="154" mass="17381">NVHIGISWLESVAFGHVDRIGERVLIIGVGNTAMDCCRTSLRLGARTVRVIARKPRGFFKASPWELEDAEEENVEILVNRSPKAFMIENGRLAGMRFECMEYELDAHGRIVAERVADEQFLPADDVILAIGQENAFPWIERDLGIAFDKWNVPV</sequence>
<comment type="caution">
    <text evidence="2">The sequence shown here is derived from an EMBL/GenBank/DDBJ whole genome shotgun (WGS) entry which is preliminary data.</text>
</comment>
<dbReference type="PANTHER" id="PTHR42783">
    <property type="entry name" value="GLUTAMATE SYNTHASE [NADPH] SMALL CHAIN"/>
    <property type="match status" value="1"/>
</dbReference>
<evidence type="ECO:0000313" key="2">
    <source>
        <dbReference type="EMBL" id="EQD70566.1"/>
    </source>
</evidence>
<organism evidence="2">
    <name type="scientific">mine drainage metagenome</name>
    <dbReference type="NCBI Taxonomy" id="410659"/>
    <lineage>
        <taxon>unclassified sequences</taxon>
        <taxon>metagenomes</taxon>
        <taxon>ecological metagenomes</taxon>
    </lineage>
</organism>
<protein>
    <submittedName>
        <fullName evidence="2">Glutamate synthase subunit beta</fullName>
    </submittedName>
</protein>
<dbReference type="AlphaFoldDB" id="T1BCC1"/>
<reference evidence="2" key="2">
    <citation type="journal article" date="2014" name="ISME J.">
        <title>Microbial stratification in low pH oxic and suboxic macroscopic growths along an acid mine drainage.</title>
        <authorList>
            <person name="Mendez-Garcia C."/>
            <person name="Mesa V."/>
            <person name="Sprenger R.R."/>
            <person name="Richter M."/>
            <person name="Diez M.S."/>
            <person name="Solano J."/>
            <person name="Bargiela R."/>
            <person name="Golyshina O.V."/>
            <person name="Manteca A."/>
            <person name="Ramos J.L."/>
            <person name="Gallego J.R."/>
            <person name="Llorente I."/>
            <person name="Martins Dos Santos V.A."/>
            <person name="Jensen O.N."/>
            <person name="Pelaez A.I."/>
            <person name="Sanchez J."/>
            <person name="Ferrer M."/>
        </authorList>
    </citation>
    <scope>NUCLEOTIDE SEQUENCE</scope>
</reference>
<dbReference type="GO" id="GO:0016491">
    <property type="term" value="F:oxidoreductase activity"/>
    <property type="evidence" value="ECO:0007669"/>
    <property type="project" value="InterPro"/>
</dbReference>
<feature type="domain" description="FAD/NAD(P)-binding" evidence="1">
    <location>
        <begin position="9"/>
        <end position="151"/>
    </location>
</feature>
<dbReference type="PANTHER" id="PTHR42783:SF3">
    <property type="entry name" value="GLUTAMATE SYNTHASE [NADPH] SMALL CHAIN-RELATED"/>
    <property type="match status" value="1"/>
</dbReference>
<proteinExistence type="predicted"/>